<dbReference type="PANTHER" id="PTHR43833:SF7">
    <property type="entry name" value="KTR SYSTEM POTASSIUM UPTAKE PROTEIN C"/>
    <property type="match status" value="1"/>
</dbReference>
<sequence length="228" mass="25175">MKYVIIGLGVFGSSLAQKLTQSGNEVIGVDNKMNKVDAIKEKVTHAICLDSTDPVAVTNLPLRDTDVVIICIGENEGANIMATALMKKLQVKRLISRAVSPLHETILEAMGVDEIVHPEEETADRWANRLDIYGVVDSFQLTREYNIIEAAVPEKYVGKNLLELDFQEKFNVVVMSTLRIEEEKNLLGVNKKVKKVQGVASASTVLKKDDILVLYGNINNIKKLLAEG</sequence>
<dbReference type="SUPFAM" id="SSF51735">
    <property type="entry name" value="NAD(P)-binding Rossmann-fold domains"/>
    <property type="match status" value="1"/>
</dbReference>
<dbReference type="InterPro" id="IPR003148">
    <property type="entry name" value="RCK_N"/>
</dbReference>
<dbReference type="PANTHER" id="PTHR43833">
    <property type="entry name" value="POTASSIUM CHANNEL PROTEIN 2-RELATED-RELATED"/>
    <property type="match status" value="1"/>
</dbReference>
<gene>
    <name evidence="2" type="ORF">N6H18_14330</name>
</gene>
<evidence type="ECO:0000313" key="2">
    <source>
        <dbReference type="EMBL" id="UXP31525.1"/>
    </source>
</evidence>
<dbReference type="SUPFAM" id="SSF116726">
    <property type="entry name" value="TrkA C-terminal domain-like"/>
    <property type="match status" value="1"/>
</dbReference>
<proteinExistence type="predicted"/>
<protein>
    <submittedName>
        <fullName evidence="2">TrkA family potassium uptake protein</fullName>
    </submittedName>
</protein>
<dbReference type="Proteomes" id="UP001065174">
    <property type="component" value="Chromosome"/>
</dbReference>
<dbReference type="RefSeq" id="WP_262308964.1">
    <property type="nucleotide sequence ID" value="NZ_CP106679.1"/>
</dbReference>
<dbReference type="EMBL" id="CP106679">
    <property type="protein sequence ID" value="UXP31525.1"/>
    <property type="molecule type" value="Genomic_DNA"/>
</dbReference>
<dbReference type="InterPro" id="IPR036291">
    <property type="entry name" value="NAD(P)-bd_dom_sf"/>
</dbReference>
<evidence type="ECO:0000313" key="3">
    <source>
        <dbReference type="Proteomes" id="UP001065174"/>
    </source>
</evidence>
<dbReference type="Pfam" id="PF02254">
    <property type="entry name" value="TrkA_N"/>
    <property type="match status" value="1"/>
</dbReference>
<dbReference type="Gene3D" id="3.30.70.1450">
    <property type="entry name" value="Regulator of K+ conductance, C-terminal domain"/>
    <property type="match status" value="1"/>
</dbReference>
<name>A0ABY6CNB5_9BACT</name>
<feature type="domain" description="RCK N-terminal" evidence="1">
    <location>
        <begin position="1"/>
        <end position="116"/>
    </location>
</feature>
<dbReference type="InterPro" id="IPR036721">
    <property type="entry name" value="RCK_C_sf"/>
</dbReference>
<dbReference type="InterPro" id="IPR050721">
    <property type="entry name" value="Trk_Ktr_HKT_K-transport"/>
</dbReference>
<accession>A0ABY6CNB5</accession>
<keyword evidence="3" id="KW-1185">Reference proteome</keyword>
<organism evidence="2 3">
    <name type="scientific">Reichenbachiella agarivorans</name>
    <dbReference type="NCBI Taxonomy" id="2979464"/>
    <lineage>
        <taxon>Bacteria</taxon>
        <taxon>Pseudomonadati</taxon>
        <taxon>Bacteroidota</taxon>
        <taxon>Cytophagia</taxon>
        <taxon>Cytophagales</taxon>
        <taxon>Reichenbachiellaceae</taxon>
        <taxon>Reichenbachiella</taxon>
    </lineage>
</organism>
<dbReference type="PROSITE" id="PS51201">
    <property type="entry name" value="RCK_N"/>
    <property type="match status" value="1"/>
</dbReference>
<reference evidence="2" key="1">
    <citation type="submission" date="2022-09" db="EMBL/GenBank/DDBJ databases">
        <title>Comparative genomics and taxonomic characterization of three novel marine species of genus Reichenbachiella exhibiting antioxidant and polysaccharide degradation activities.</title>
        <authorList>
            <person name="Muhammad N."/>
            <person name="Lee Y.-J."/>
            <person name="Ko J."/>
            <person name="Kim S.-G."/>
        </authorList>
    </citation>
    <scope>NUCLEOTIDE SEQUENCE</scope>
    <source>
        <strain evidence="2">BKB1-1</strain>
    </source>
</reference>
<evidence type="ECO:0000259" key="1">
    <source>
        <dbReference type="PROSITE" id="PS51201"/>
    </source>
</evidence>
<dbReference type="Gene3D" id="3.40.50.720">
    <property type="entry name" value="NAD(P)-binding Rossmann-like Domain"/>
    <property type="match status" value="1"/>
</dbReference>